<proteinExistence type="predicted"/>
<keyword evidence="1" id="KW-1133">Transmembrane helix</keyword>
<sequence>MKKCQNKPTFQKILQILTLGAIIKSAIFSFCTLVLLVEDRCNNKRILLDKKGDEKIEKE</sequence>
<keyword evidence="1" id="KW-0812">Transmembrane</keyword>
<evidence type="ECO:0000313" key="2">
    <source>
        <dbReference type="EMBL" id="SHH54265.1"/>
    </source>
</evidence>
<reference evidence="2 3" key="1">
    <citation type="submission" date="2016-11" db="EMBL/GenBank/DDBJ databases">
        <authorList>
            <person name="Jaros S."/>
            <person name="Januszkiewicz K."/>
            <person name="Wedrychowicz H."/>
        </authorList>
    </citation>
    <scope>NUCLEOTIDE SEQUENCE [LARGE SCALE GENOMIC DNA]</scope>
    <source>
        <strain evidence="2 3">DSM 21120</strain>
    </source>
</reference>
<name>A0A1M5TTW7_9FIRM</name>
<gene>
    <name evidence="2" type="ORF">SAMN02745245_01570</name>
</gene>
<dbReference type="Proteomes" id="UP000184032">
    <property type="component" value="Unassembled WGS sequence"/>
</dbReference>
<keyword evidence="3" id="KW-1185">Reference proteome</keyword>
<dbReference type="AlphaFoldDB" id="A0A1M5TTW7"/>
<feature type="transmembrane region" description="Helical" evidence="1">
    <location>
        <begin position="16"/>
        <end position="37"/>
    </location>
</feature>
<dbReference type="OrthoDB" id="9981906at2"/>
<organism evidence="2 3">
    <name type="scientific">Anaerosphaera aminiphila DSM 21120</name>
    <dbReference type="NCBI Taxonomy" id="1120995"/>
    <lineage>
        <taxon>Bacteria</taxon>
        <taxon>Bacillati</taxon>
        <taxon>Bacillota</taxon>
        <taxon>Tissierellia</taxon>
        <taxon>Tissierellales</taxon>
        <taxon>Peptoniphilaceae</taxon>
        <taxon>Anaerosphaera</taxon>
    </lineage>
</organism>
<evidence type="ECO:0000313" key="3">
    <source>
        <dbReference type="Proteomes" id="UP000184032"/>
    </source>
</evidence>
<accession>A0A1M5TTW7</accession>
<dbReference type="RefSeq" id="WP_073185157.1">
    <property type="nucleotide sequence ID" value="NZ_FQXI01000012.1"/>
</dbReference>
<keyword evidence="1" id="KW-0472">Membrane</keyword>
<dbReference type="EMBL" id="FQXI01000012">
    <property type="protein sequence ID" value="SHH54265.1"/>
    <property type="molecule type" value="Genomic_DNA"/>
</dbReference>
<protein>
    <submittedName>
        <fullName evidence="2">Uncharacterized protein</fullName>
    </submittedName>
</protein>
<evidence type="ECO:0000256" key="1">
    <source>
        <dbReference type="SAM" id="Phobius"/>
    </source>
</evidence>